<keyword evidence="4" id="KW-1185">Reference proteome</keyword>
<dbReference type="Pfam" id="PF00646">
    <property type="entry name" value="F-box"/>
    <property type="match status" value="1"/>
</dbReference>
<organism evidence="3 4">
    <name type="scientific">Lithospermum erythrorhizon</name>
    <name type="common">Purple gromwell</name>
    <name type="synonym">Lithospermum officinale var. erythrorhizon</name>
    <dbReference type="NCBI Taxonomy" id="34254"/>
    <lineage>
        <taxon>Eukaryota</taxon>
        <taxon>Viridiplantae</taxon>
        <taxon>Streptophyta</taxon>
        <taxon>Embryophyta</taxon>
        <taxon>Tracheophyta</taxon>
        <taxon>Spermatophyta</taxon>
        <taxon>Magnoliopsida</taxon>
        <taxon>eudicotyledons</taxon>
        <taxon>Gunneridae</taxon>
        <taxon>Pentapetalae</taxon>
        <taxon>asterids</taxon>
        <taxon>lamiids</taxon>
        <taxon>Boraginales</taxon>
        <taxon>Boraginaceae</taxon>
        <taxon>Boraginoideae</taxon>
        <taxon>Lithospermeae</taxon>
        <taxon>Lithospermum</taxon>
    </lineage>
</organism>
<reference evidence="3 4" key="1">
    <citation type="submission" date="2024-01" db="EMBL/GenBank/DDBJ databases">
        <title>The complete chloroplast genome sequence of Lithospermum erythrorhizon: insights into the phylogenetic relationship among Boraginaceae species and the maternal lineages of purple gromwells.</title>
        <authorList>
            <person name="Okada T."/>
            <person name="Watanabe K."/>
        </authorList>
    </citation>
    <scope>NUCLEOTIDE SEQUENCE [LARGE SCALE GENOMIC DNA]</scope>
</reference>
<feature type="domain" description="F-box" evidence="1">
    <location>
        <begin position="30"/>
        <end position="63"/>
    </location>
</feature>
<proteinExistence type="predicted"/>
<evidence type="ECO:0000313" key="4">
    <source>
        <dbReference type="Proteomes" id="UP001454036"/>
    </source>
</evidence>
<evidence type="ECO:0008006" key="5">
    <source>
        <dbReference type="Google" id="ProtNLM"/>
    </source>
</evidence>
<dbReference type="Pfam" id="PF24750">
    <property type="entry name" value="b-prop_At3g26010-like"/>
    <property type="match status" value="1"/>
</dbReference>
<dbReference type="InterPro" id="IPR036047">
    <property type="entry name" value="F-box-like_dom_sf"/>
</dbReference>
<dbReference type="NCBIfam" id="TIGR01640">
    <property type="entry name" value="F_box_assoc_1"/>
    <property type="match status" value="1"/>
</dbReference>
<gene>
    <name evidence="3" type="ORF">LIER_04921</name>
</gene>
<feature type="domain" description="F-box protein At3g26010-like beta-propeller" evidence="2">
    <location>
        <begin position="117"/>
        <end position="309"/>
    </location>
</feature>
<dbReference type="EMBL" id="BAABME010000653">
    <property type="protein sequence ID" value="GAA0144488.1"/>
    <property type="molecule type" value="Genomic_DNA"/>
</dbReference>
<evidence type="ECO:0000259" key="1">
    <source>
        <dbReference type="Pfam" id="PF00646"/>
    </source>
</evidence>
<evidence type="ECO:0000259" key="2">
    <source>
        <dbReference type="Pfam" id="PF24750"/>
    </source>
</evidence>
<accession>A0AAV3NZS0</accession>
<dbReference type="SUPFAM" id="SSF81383">
    <property type="entry name" value="F-box domain"/>
    <property type="match status" value="1"/>
</dbReference>
<dbReference type="InterPro" id="IPR055290">
    <property type="entry name" value="At3g26010-like"/>
</dbReference>
<dbReference type="PANTHER" id="PTHR35546:SF21">
    <property type="entry name" value="F-BOX DOMAIN-CONTAINING PROTEIN"/>
    <property type="match status" value="1"/>
</dbReference>
<dbReference type="PANTHER" id="PTHR35546">
    <property type="entry name" value="F-BOX PROTEIN INTERACTION DOMAIN PROTEIN-RELATED"/>
    <property type="match status" value="1"/>
</dbReference>
<dbReference type="AlphaFoldDB" id="A0AAV3NZS0"/>
<evidence type="ECO:0000313" key="3">
    <source>
        <dbReference type="EMBL" id="GAA0144488.1"/>
    </source>
</evidence>
<dbReference type="InterPro" id="IPR056592">
    <property type="entry name" value="Beta-prop_At3g26010-like"/>
</dbReference>
<dbReference type="InterPro" id="IPR001810">
    <property type="entry name" value="F-box_dom"/>
</dbReference>
<comment type="caution">
    <text evidence="3">The sequence shown here is derived from an EMBL/GenBank/DDBJ whole genome shotgun (WGS) entry which is preliminary data.</text>
</comment>
<sequence length="392" mass="44690">MASQVCLSSRRQRSKLQSRGLEGLMCGNYDMATNVVSQLPILSLHRLKLVSKQLNDLISDRAFARLQKIKTEPVCGLFYQDRYLNGDDYVSSVSYVPQGKEENQVFKTVMEFLPERVVILVACNGLVCCRSCFCSLDQMVYVCNPLRKEWNKIELRDPSNVCSLALAFDPLKNPIHVSTHFKVVSVKKVEGDKFLFDIYSSETGRWRNSKEICLCNHNLFKNKGIFAGGDLYWLTDGHEIIMLNLESELTLLLKEPLPATEFTMRREFCIGESEGMLHYVLLSEHGLQLWMLEDCFASQWGVKYSISLKELEVHNHGILFNLTEVLKVVTRLALLAFKDGILFMRVSGNIYSFDFETRRAKKLCDLSTLGAAILFPPIVIPYSLSLVPLDEK</sequence>
<protein>
    <recommendedName>
        <fullName evidence="5">F-box protein</fullName>
    </recommendedName>
</protein>
<dbReference type="InterPro" id="IPR017451">
    <property type="entry name" value="F-box-assoc_interact_dom"/>
</dbReference>
<dbReference type="Proteomes" id="UP001454036">
    <property type="component" value="Unassembled WGS sequence"/>
</dbReference>
<name>A0AAV3NZS0_LITER</name>